<name>A0A6J4K0R8_9CHLR</name>
<organism evidence="1">
    <name type="scientific">uncultured Chloroflexia bacterium</name>
    <dbReference type="NCBI Taxonomy" id="1672391"/>
    <lineage>
        <taxon>Bacteria</taxon>
        <taxon>Bacillati</taxon>
        <taxon>Chloroflexota</taxon>
        <taxon>Chloroflexia</taxon>
        <taxon>environmental samples</taxon>
    </lineage>
</organism>
<reference evidence="1" key="1">
    <citation type="submission" date="2020-02" db="EMBL/GenBank/DDBJ databases">
        <authorList>
            <person name="Meier V. D."/>
        </authorList>
    </citation>
    <scope>NUCLEOTIDE SEQUENCE</scope>
    <source>
        <strain evidence="1">AVDCRST_MAG93</strain>
    </source>
</reference>
<dbReference type="AlphaFoldDB" id="A0A6J4K0R8"/>
<dbReference type="EMBL" id="CADCTR010001369">
    <property type="protein sequence ID" value="CAA9292931.1"/>
    <property type="molecule type" value="Genomic_DNA"/>
</dbReference>
<protein>
    <submittedName>
        <fullName evidence="1">Uncharacterized protein</fullName>
    </submittedName>
</protein>
<proteinExistence type="predicted"/>
<gene>
    <name evidence="1" type="ORF">AVDCRST_MAG93-4037</name>
</gene>
<accession>A0A6J4K0R8</accession>
<sequence length="53" mass="5539">MKPKGFALKKVVLQVLVLAVVAGVGVSFAGPSGPKNPDGGFFNPLLFPMLRLD</sequence>
<evidence type="ECO:0000313" key="1">
    <source>
        <dbReference type="EMBL" id="CAA9292931.1"/>
    </source>
</evidence>